<protein>
    <recommendedName>
        <fullName evidence="9">Lipid II:glycine glycyltransferase</fullName>
        <ecNumber evidence="8">2.3.2.16</ecNumber>
    </recommendedName>
    <alternativeName>
        <fullName evidence="10">Factor essential for expression of methicillin resistance X</fullName>
    </alternativeName>
</protein>
<accession>A0A917B4C9</accession>
<proteinExistence type="inferred from homology"/>
<dbReference type="Proteomes" id="UP000660110">
    <property type="component" value="Unassembled WGS sequence"/>
</dbReference>
<dbReference type="Gene3D" id="3.40.630.30">
    <property type="match status" value="1"/>
</dbReference>
<comment type="catalytic activity">
    <reaction evidence="11">
        <text>beta-D-GlcNAc-(1-&gt;4)-Mur2Ac(oyl-L-Ala-D-isoglutaminyl-L-Lys-D-Ala-D-Ala)-di-trans,octa-cis-undecaprenyl diphosphate + glycyl-tRNA(Gly) = beta-D-GlcNAc-(1-&gt;4)-Mur2Ac(oyl-L-Ala-D-isoglutaminyl-L-Lys-(N(6)-Gly)-D-Ala-D-Ala)-di-trans,octa-cis-undecaprenyl diphosphate + tRNA(Gly) + H(+)</text>
        <dbReference type="Rhea" id="RHEA:30435"/>
        <dbReference type="Rhea" id="RHEA-COMP:9664"/>
        <dbReference type="Rhea" id="RHEA-COMP:9683"/>
        <dbReference type="ChEBI" id="CHEBI:15378"/>
        <dbReference type="ChEBI" id="CHEBI:62233"/>
        <dbReference type="ChEBI" id="CHEBI:62234"/>
        <dbReference type="ChEBI" id="CHEBI:78442"/>
        <dbReference type="ChEBI" id="CHEBI:78522"/>
        <dbReference type="EC" id="2.3.2.16"/>
    </reaction>
</comment>
<evidence type="ECO:0000256" key="10">
    <source>
        <dbReference type="ARBA" id="ARBA00042933"/>
    </source>
</evidence>
<evidence type="ECO:0000256" key="2">
    <source>
        <dbReference type="ARBA" id="ARBA00009943"/>
    </source>
</evidence>
<comment type="similarity">
    <text evidence="2">Belongs to the FemABX family.</text>
</comment>
<dbReference type="InterPro" id="IPR003447">
    <property type="entry name" value="FEMABX"/>
</dbReference>
<evidence type="ECO:0000256" key="3">
    <source>
        <dbReference type="ARBA" id="ARBA00022679"/>
    </source>
</evidence>
<keyword evidence="3" id="KW-0808">Transferase</keyword>
<dbReference type="PANTHER" id="PTHR36174">
    <property type="entry name" value="LIPID II:GLYCINE GLYCYLTRANSFERASE"/>
    <property type="match status" value="1"/>
</dbReference>
<dbReference type="Pfam" id="PF02388">
    <property type="entry name" value="FemAB"/>
    <property type="match status" value="1"/>
</dbReference>
<evidence type="ECO:0000256" key="8">
    <source>
        <dbReference type="ARBA" id="ARBA00039074"/>
    </source>
</evidence>
<dbReference type="GO" id="GO:0008360">
    <property type="term" value="P:regulation of cell shape"/>
    <property type="evidence" value="ECO:0007669"/>
    <property type="project" value="UniProtKB-KW"/>
</dbReference>
<dbReference type="GO" id="GO:0071555">
    <property type="term" value="P:cell wall organization"/>
    <property type="evidence" value="ECO:0007669"/>
    <property type="project" value="UniProtKB-KW"/>
</dbReference>
<organism evidence="12 13">
    <name type="scientific">Halobacillus andaensis</name>
    <dbReference type="NCBI Taxonomy" id="1176239"/>
    <lineage>
        <taxon>Bacteria</taxon>
        <taxon>Bacillati</taxon>
        <taxon>Bacillota</taxon>
        <taxon>Bacilli</taxon>
        <taxon>Bacillales</taxon>
        <taxon>Bacillaceae</taxon>
        <taxon>Halobacillus</taxon>
    </lineage>
</organism>
<evidence type="ECO:0000256" key="11">
    <source>
        <dbReference type="ARBA" id="ARBA00048654"/>
    </source>
</evidence>
<evidence type="ECO:0000256" key="5">
    <source>
        <dbReference type="ARBA" id="ARBA00022984"/>
    </source>
</evidence>
<comment type="subcellular location">
    <subcellularLocation>
        <location evidence="1">Cytoplasm</location>
    </subcellularLocation>
</comment>
<dbReference type="AlphaFoldDB" id="A0A917B4C9"/>
<dbReference type="PROSITE" id="PS51191">
    <property type="entry name" value="FEMABX"/>
    <property type="match status" value="1"/>
</dbReference>
<keyword evidence="7" id="KW-0961">Cell wall biogenesis/degradation</keyword>
<dbReference type="GO" id="GO:0009252">
    <property type="term" value="P:peptidoglycan biosynthetic process"/>
    <property type="evidence" value="ECO:0007669"/>
    <property type="project" value="UniProtKB-KW"/>
</dbReference>
<name>A0A917B4C9_HALAA</name>
<reference evidence="12" key="1">
    <citation type="journal article" date="2014" name="Int. J. Syst. Evol. Microbiol.">
        <title>Complete genome sequence of Corynebacterium casei LMG S-19264T (=DSM 44701T), isolated from a smear-ripened cheese.</title>
        <authorList>
            <consortium name="US DOE Joint Genome Institute (JGI-PGF)"/>
            <person name="Walter F."/>
            <person name="Albersmeier A."/>
            <person name="Kalinowski J."/>
            <person name="Ruckert C."/>
        </authorList>
    </citation>
    <scope>NUCLEOTIDE SEQUENCE</scope>
    <source>
        <strain evidence="12">CGMCC 1.12153</strain>
    </source>
</reference>
<evidence type="ECO:0000313" key="12">
    <source>
        <dbReference type="EMBL" id="GGF22691.1"/>
    </source>
</evidence>
<evidence type="ECO:0000256" key="1">
    <source>
        <dbReference type="ARBA" id="ARBA00004496"/>
    </source>
</evidence>
<dbReference type="InterPro" id="IPR016181">
    <property type="entry name" value="Acyl_CoA_acyltransferase"/>
</dbReference>
<dbReference type="SUPFAM" id="SSF55729">
    <property type="entry name" value="Acyl-CoA N-acyltransferases (Nat)"/>
    <property type="match status" value="1"/>
</dbReference>
<evidence type="ECO:0000313" key="13">
    <source>
        <dbReference type="Proteomes" id="UP000660110"/>
    </source>
</evidence>
<dbReference type="GO" id="GO:0016755">
    <property type="term" value="F:aminoacyltransferase activity"/>
    <property type="evidence" value="ECO:0007669"/>
    <property type="project" value="InterPro"/>
</dbReference>
<gene>
    <name evidence="12" type="ORF">GCM10010954_21900</name>
</gene>
<evidence type="ECO:0000256" key="7">
    <source>
        <dbReference type="ARBA" id="ARBA00023316"/>
    </source>
</evidence>
<keyword evidence="13" id="KW-1185">Reference proteome</keyword>
<keyword evidence="6" id="KW-0012">Acyltransferase</keyword>
<reference evidence="12" key="2">
    <citation type="submission" date="2020-09" db="EMBL/GenBank/DDBJ databases">
        <authorList>
            <person name="Sun Q."/>
            <person name="Zhou Y."/>
        </authorList>
    </citation>
    <scope>NUCLEOTIDE SEQUENCE</scope>
    <source>
        <strain evidence="12">CGMCC 1.12153</strain>
    </source>
</reference>
<dbReference type="RefSeq" id="WP_188377517.1">
    <property type="nucleotide sequence ID" value="NZ_BMEL01000002.1"/>
</dbReference>
<dbReference type="GO" id="GO:0005737">
    <property type="term" value="C:cytoplasm"/>
    <property type="evidence" value="ECO:0007669"/>
    <property type="project" value="UniProtKB-SubCell"/>
</dbReference>
<dbReference type="PANTHER" id="PTHR36174:SF1">
    <property type="entry name" value="LIPID II:GLYCINE GLYCYLTRANSFERASE"/>
    <property type="match status" value="1"/>
</dbReference>
<keyword evidence="4" id="KW-0133">Cell shape</keyword>
<evidence type="ECO:0000256" key="4">
    <source>
        <dbReference type="ARBA" id="ARBA00022960"/>
    </source>
</evidence>
<dbReference type="EMBL" id="BMEL01000002">
    <property type="protein sequence ID" value="GGF22691.1"/>
    <property type="molecule type" value="Genomic_DNA"/>
</dbReference>
<comment type="caution">
    <text evidence="12">The sequence shown here is derived from an EMBL/GenBank/DDBJ whole genome shotgun (WGS) entry which is preliminary data.</text>
</comment>
<evidence type="ECO:0000256" key="9">
    <source>
        <dbReference type="ARBA" id="ARBA00040679"/>
    </source>
</evidence>
<sequence length="319" mass="37077">MKIYNSTKDKDIICVAEFYKGGSLQIIYPFFKREIPDSNGMFDISTVYGYSGPLIKSLSSHIEKTDADSLIKEFDKSFSEYCLQNNIVSEFVRFHPLEKNVNYFSNSYDINYVRDTVKMNLSDEETIWGNVHSKKRNMIRKAKKNGVKIEFIDNPSIEDIEDFYNIYIDTMKKQNAPESYYFNISFFYNTFKYLEENVILVNAYLDESIVSSSIVMLSYPSGHYHFSGTLSKGLKVAANDLLLYETSLFLLQNGFKFFHLGGGYESNSDPLFKFKIRFAKDGTIPFYIGKKIHIPDVYKELTYKKGNDLTTNFFPAYRK</sequence>
<dbReference type="InterPro" id="IPR050644">
    <property type="entry name" value="PG_Glycine_Bridge_Synth"/>
</dbReference>
<dbReference type="EC" id="2.3.2.16" evidence="8"/>
<evidence type="ECO:0000256" key="6">
    <source>
        <dbReference type="ARBA" id="ARBA00023315"/>
    </source>
</evidence>
<keyword evidence="5" id="KW-0573">Peptidoglycan synthesis</keyword>